<dbReference type="AlphaFoldDB" id="A0A6J4K060"/>
<dbReference type="PROSITE" id="PS51257">
    <property type="entry name" value="PROKAR_LIPOPROTEIN"/>
    <property type="match status" value="1"/>
</dbReference>
<dbReference type="EMBL" id="CADCTQ010000390">
    <property type="protein sequence ID" value="CAA9292222.1"/>
    <property type="molecule type" value="Genomic_DNA"/>
</dbReference>
<evidence type="ECO:0008006" key="2">
    <source>
        <dbReference type="Google" id="ProtNLM"/>
    </source>
</evidence>
<dbReference type="InterPro" id="IPR025345">
    <property type="entry name" value="DUF4249"/>
</dbReference>
<dbReference type="Pfam" id="PF14054">
    <property type="entry name" value="DUF4249"/>
    <property type="match status" value="1"/>
</dbReference>
<name>A0A6J4K060_9SPHI</name>
<accession>A0A6J4K060</accession>
<reference evidence="1" key="1">
    <citation type="submission" date="2020-02" db="EMBL/GenBank/DDBJ databases">
        <authorList>
            <person name="Meier V. D."/>
        </authorList>
    </citation>
    <scope>NUCLEOTIDE SEQUENCE</scope>
    <source>
        <strain evidence="1">AVDCRST_MAG56</strain>
    </source>
</reference>
<sequence>MHKRMTILGAFVLFVLAACQRDLDVALPYEGDRLIIYGLLTADSVVSVRIDKTAPPTGTFLFADSVPDATAALFENGVFVENLQYAGREIYRSPSGFRPKAGSEYFLRVSAPGLPDAETEPQVVPAGVQMEQYVLGDTIANLFLGDARRLTFSFRDDEKEGEFYNAHIIGEYKGNFVALNTFVADRPLEASEDLCGFRSEENRYVLQDICFNGQSFSYDIGVATKGPIQGWAGTDKRPGQEVACDRILLRFKKITKAYRDYLYVGGREQGGFLSAFALPIREYTNVKGGYGLWAAYSEQVVDVLQ</sequence>
<protein>
    <recommendedName>
        <fullName evidence="2">DUF4249 domain-containing protein</fullName>
    </recommendedName>
</protein>
<evidence type="ECO:0000313" key="1">
    <source>
        <dbReference type="EMBL" id="CAA9292222.1"/>
    </source>
</evidence>
<gene>
    <name evidence="1" type="ORF">AVDCRST_MAG56-4719</name>
</gene>
<proteinExistence type="predicted"/>
<organism evidence="1">
    <name type="scientific">uncultured Cytophagales bacterium</name>
    <dbReference type="NCBI Taxonomy" id="158755"/>
    <lineage>
        <taxon>Bacteria</taxon>
        <taxon>Pseudomonadati</taxon>
        <taxon>Bacteroidota</taxon>
        <taxon>Sphingobacteriia</taxon>
        <taxon>Sphingobacteriales</taxon>
        <taxon>environmental samples</taxon>
    </lineage>
</organism>